<proteinExistence type="predicted"/>
<reference evidence="1" key="1">
    <citation type="submission" date="2015-07" db="EMBL/GenBank/DDBJ databases">
        <title>MeaNS - Measles Nucleotide Surveillance Program.</title>
        <authorList>
            <person name="Tran T."/>
            <person name="Druce J."/>
        </authorList>
    </citation>
    <scope>NUCLEOTIDE SEQUENCE</scope>
    <source>
        <strain evidence="1">UCB-OBI-ISO-001</strain>
        <tissue evidence="1">Gonad</tissue>
    </source>
</reference>
<accession>A0A0L8I165</accession>
<name>A0A0L8I165_OCTBM</name>
<protein>
    <submittedName>
        <fullName evidence="1">Uncharacterized protein</fullName>
    </submittedName>
</protein>
<organism evidence="1">
    <name type="scientific">Octopus bimaculoides</name>
    <name type="common">California two-spotted octopus</name>
    <dbReference type="NCBI Taxonomy" id="37653"/>
    <lineage>
        <taxon>Eukaryota</taxon>
        <taxon>Metazoa</taxon>
        <taxon>Spiralia</taxon>
        <taxon>Lophotrochozoa</taxon>
        <taxon>Mollusca</taxon>
        <taxon>Cephalopoda</taxon>
        <taxon>Coleoidea</taxon>
        <taxon>Octopodiformes</taxon>
        <taxon>Octopoda</taxon>
        <taxon>Incirrata</taxon>
        <taxon>Octopodidae</taxon>
        <taxon>Octopus</taxon>
    </lineage>
</organism>
<evidence type="ECO:0000313" key="1">
    <source>
        <dbReference type="EMBL" id="KOF95243.1"/>
    </source>
</evidence>
<dbReference type="EMBL" id="KQ416779">
    <property type="protein sequence ID" value="KOF95243.1"/>
    <property type="molecule type" value="Genomic_DNA"/>
</dbReference>
<gene>
    <name evidence="1" type="ORF">OCBIM_22039126mg</name>
</gene>
<sequence>MFRYSANTHSFHFSIALCLGRTSSSQRCLFQAMSCHLQEQRMLAVFNVTFVSSGQEIRLHFSI</sequence>
<dbReference type="AlphaFoldDB" id="A0A0L8I165"/>